<evidence type="ECO:0000313" key="1">
    <source>
        <dbReference type="EMBL" id="SCE83760.1"/>
    </source>
</evidence>
<keyword evidence="2" id="KW-1185">Reference proteome</keyword>
<reference evidence="2" key="1">
    <citation type="submission" date="2016-06" db="EMBL/GenBank/DDBJ databases">
        <authorList>
            <person name="Varghese N."/>
            <person name="Submissions Spin"/>
        </authorList>
    </citation>
    <scope>NUCLEOTIDE SEQUENCE [LARGE SCALE GENOMIC DNA]</scope>
    <source>
        <strain evidence="2">DSM 45160</strain>
    </source>
</reference>
<dbReference type="AlphaFoldDB" id="A0A1C4VIK2"/>
<evidence type="ECO:0000313" key="2">
    <source>
        <dbReference type="Proteomes" id="UP000198224"/>
    </source>
</evidence>
<name>A0A1C4VIK2_9ACTN</name>
<gene>
    <name evidence="1" type="ORF">GA0070612_1474</name>
</gene>
<organism evidence="1 2">
    <name type="scientific">Micromonospora chokoriensis</name>
    <dbReference type="NCBI Taxonomy" id="356851"/>
    <lineage>
        <taxon>Bacteria</taxon>
        <taxon>Bacillati</taxon>
        <taxon>Actinomycetota</taxon>
        <taxon>Actinomycetes</taxon>
        <taxon>Micromonosporales</taxon>
        <taxon>Micromonosporaceae</taxon>
        <taxon>Micromonospora</taxon>
    </lineage>
</organism>
<accession>A0A1C4VIK2</accession>
<protein>
    <submittedName>
        <fullName evidence="1">Uncharacterized protein</fullName>
    </submittedName>
</protein>
<proteinExistence type="predicted"/>
<dbReference type="EMBL" id="LT607409">
    <property type="protein sequence ID" value="SCE83760.1"/>
    <property type="molecule type" value="Genomic_DNA"/>
</dbReference>
<dbReference type="Proteomes" id="UP000198224">
    <property type="component" value="Chromosome I"/>
</dbReference>
<sequence length="67" mass="6744">MRWCTLGSTSMPTVLSGARMFGCQLDGAKGAVVGPVLVDEGTSRSLGGVELAAWFSGQGAEGVQVVG</sequence>